<evidence type="ECO:0000313" key="6">
    <source>
        <dbReference type="EMBL" id="RUS78715.1"/>
    </source>
</evidence>
<comment type="caution">
    <text evidence="6">The sequence shown here is derived from an EMBL/GenBank/DDBJ whole genome shotgun (WGS) entry which is preliminary data.</text>
</comment>
<dbReference type="GO" id="GO:0002949">
    <property type="term" value="P:tRNA threonylcarbamoyladenosine modification"/>
    <property type="evidence" value="ECO:0007669"/>
    <property type="project" value="TreeGrafter"/>
</dbReference>
<dbReference type="GO" id="GO:0000408">
    <property type="term" value="C:EKC/KEOPS complex"/>
    <property type="evidence" value="ECO:0007669"/>
    <property type="project" value="TreeGrafter"/>
</dbReference>
<dbReference type="PANTHER" id="PTHR15840:SF10">
    <property type="entry name" value="EKC_KEOPS COMPLEX SUBUNIT TPRKB"/>
    <property type="match status" value="1"/>
</dbReference>
<evidence type="ECO:0000256" key="5">
    <source>
        <dbReference type="RuleBase" id="RU004398"/>
    </source>
</evidence>
<evidence type="ECO:0000256" key="1">
    <source>
        <dbReference type="ARBA" id="ARBA00004123"/>
    </source>
</evidence>
<evidence type="ECO:0000313" key="7">
    <source>
        <dbReference type="Proteomes" id="UP000271974"/>
    </source>
</evidence>
<gene>
    <name evidence="6" type="ORF">EGW08_013536</name>
</gene>
<dbReference type="Proteomes" id="UP000271974">
    <property type="component" value="Unassembled WGS sequence"/>
</dbReference>
<keyword evidence="3" id="KW-0819">tRNA processing</keyword>
<dbReference type="Gene3D" id="3.30.2380.10">
    <property type="entry name" value="CGI121/TPRKB"/>
    <property type="match status" value="1"/>
</dbReference>
<evidence type="ECO:0008006" key="8">
    <source>
        <dbReference type="Google" id="ProtNLM"/>
    </source>
</evidence>
<dbReference type="GO" id="GO:0005634">
    <property type="term" value="C:nucleus"/>
    <property type="evidence" value="ECO:0007669"/>
    <property type="project" value="UniProtKB-SubCell"/>
</dbReference>
<proteinExistence type="inferred from homology"/>
<sequence length="183" mass="20191">MATYKKIRHILYPDLTITLALYTGLESCKVLRKYVMEGEIVASLLKTSMIVDPFQVLTAANKAVHLWQTNNMITKNVHSEILYCLSPSKNISESFRSFGAADSDDSVFVAVVDDAEDKTLNRISEILEQSPTDIDAVASLSDTELISKAYKLTEEELSVYPILDALVSRIAAKEIITAGKGKS</sequence>
<dbReference type="NCBIfam" id="NF011465">
    <property type="entry name" value="PRK14886.1-1"/>
    <property type="match status" value="1"/>
</dbReference>
<dbReference type="InterPro" id="IPR013926">
    <property type="entry name" value="CGI121/TPRKB"/>
</dbReference>
<reference evidence="6 7" key="1">
    <citation type="submission" date="2019-01" db="EMBL/GenBank/DDBJ databases">
        <title>A draft genome assembly of the solar-powered sea slug Elysia chlorotica.</title>
        <authorList>
            <person name="Cai H."/>
            <person name="Li Q."/>
            <person name="Fang X."/>
            <person name="Li J."/>
            <person name="Curtis N.E."/>
            <person name="Altenburger A."/>
            <person name="Shibata T."/>
            <person name="Feng M."/>
            <person name="Maeda T."/>
            <person name="Schwartz J.A."/>
            <person name="Shigenobu S."/>
            <person name="Lundholm N."/>
            <person name="Nishiyama T."/>
            <person name="Yang H."/>
            <person name="Hasebe M."/>
            <person name="Li S."/>
            <person name="Pierce S.K."/>
            <person name="Wang J."/>
        </authorList>
    </citation>
    <scope>NUCLEOTIDE SEQUENCE [LARGE SCALE GENOMIC DNA]</scope>
    <source>
        <strain evidence="6">EC2010</strain>
        <tissue evidence="6">Whole organism of an adult</tissue>
    </source>
</reference>
<dbReference type="Pfam" id="PF08617">
    <property type="entry name" value="CGI-121"/>
    <property type="match status" value="1"/>
</dbReference>
<comment type="similarity">
    <text evidence="2 5">Belongs to the CGI121/TPRKB family.</text>
</comment>
<evidence type="ECO:0000256" key="4">
    <source>
        <dbReference type="ARBA" id="ARBA00023242"/>
    </source>
</evidence>
<keyword evidence="7" id="KW-1185">Reference proteome</keyword>
<dbReference type="GO" id="GO:0005829">
    <property type="term" value="C:cytosol"/>
    <property type="evidence" value="ECO:0007669"/>
    <property type="project" value="TreeGrafter"/>
</dbReference>
<dbReference type="SUPFAM" id="SSF143870">
    <property type="entry name" value="PF0523-like"/>
    <property type="match status" value="1"/>
</dbReference>
<accession>A0A433TAU5</accession>
<name>A0A433TAU5_ELYCH</name>
<dbReference type="OrthoDB" id="329139at2759"/>
<dbReference type="AlphaFoldDB" id="A0A433TAU5"/>
<organism evidence="6 7">
    <name type="scientific">Elysia chlorotica</name>
    <name type="common">Eastern emerald elysia</name>
    <name type="synonym">Sea slug</name>
    <dbReference type="NCBI Taxonomy" id="188477"/>
    <lineage>
        <taxon>Eukaryota</taxon>
        <taxon>Metazoa</taxon>
        <taxon>Spiralia</taxon>
        <taxon>Lophotrochozoa</taxon>
        <taxon>Mollusca</taxon>
        <taxon>Gastropoda</taxon>
        <taxon>Heterobranchia</taxon>
        <taxon>Euthyneura</taxon>
        <taxon>Panpulmonata</taxon>
        <taxon>Sacoglossa</taxon>
        <taxon>Placobranchoidea</taxon>
        <taxon>Plakobranchidae</taxon>
        <taxon>Elysia</taxon>
    </lineage>
</organism>
<keyword evidence="4 5" id="KW-0539">Nucleus</keyword>
<dbReference type="EMBL" id="RQTK01000494">
    <property type="protein sequence ID" value="RUS78715.1"/>
    <property type="molecule type" value="Genomic_DNA"/>
</dbReference>
<dbReference type="STRING" id="188477.A0A433TAU5"/>
<comment type="subcellular location">
    <subcellularLocation>
        <location evidence="1">Nucleus</location>
    </subcellularLocation>
</comment>
<dbReference type="PANTHER" id="PTHR15840">
    <property type="entry name" value="CGI-121 FAMILY MEMBER"/>
    <property type="match status" value="1"/>
</dbReference>
<protein>
    <recommendedName>
        <fullName evidence="8">EKC/KEOPS complex subunit CGI121</fullName>
    </recommendedName>
</protein>
<evidence type="ECO:0000256" key="2">
    <source>
        <dbReference type="ARBA" id="ARBA00005546"/>
    </source>
</evidence>
<dbReference type="InterPro" id="IPR036504">
    <property type="entry name" value="CGI121/TPRKB_sf"/>
</dbReference>
<evidence type="ECO:0000256" key="3">
    <source>
        <dbReference type="ARBA" id="ARBA00022694"/>
    </source>
</evidence>